<evidence type="ECO:0000259" key="1">
    <source>
        <dbReference type="Pfam" id="PF12728"/>
    </source>
</evidence>
<reference evidence="2" key="1">
    <citation type="submission" date="2024-06" db="EMBL/GenBank/DDBJ databases">
        <title>Biodegradation of dimethachlon by Arthrobacter sp. K5: mechanistic insights and ecological implications.</title>
        <authorList>
            <person name="Hu S."/>
            <person name="Lu P."/>
        </authorList>
    </citation>
    <scope>NUCLEOTIDE SEQUENCE</scope>
    <source>
        <strain evidence="2">K5</strain>
    </source>
</reference>
<proteinExistence type="predicted"/>
<dbReference type="InterPro" id="IPR010093">
    <property type="entry name" value="SinI_DNA-bd"/>
</dbReference>
<dbReference type="InterPro" id="IPR009061">
    <property type="entry name" value="DNA-bd_dom_put_sf"/>
</dbReference>
<dbReference type="NCBIfam" id="TIGR01764">
    <property type="entry name" value="excise"/>
    <property type="match status" value="1"/>
</dbReference>
<feature type="domain" description="Helix-turn-helix" evidence="1">
    <location>
        <begin position="10"/>
        <end position="58"/>
    </location>
</feature>
<dbReference type="Pfam" id="PF12728">
    <property type="entry name" value="HTH_17"/>
    <property type="match status" value="1"/>
</dbReference>
<dbReference type="EMBL" id="CP159279">
    <property type="protein sequence ID" value="XCH10520.1"/>
    <property type="molecule type" value="Genomic_DNA"/>
</dbReference>
<name>A0AAU8ELU2_9MICC</name>
<gene>
    <name evidence="2" type="ORF">ABRP34_17030</name>
</gene>
<dbReference type="AlphaFoldDB" id="A0AAU8ELU2"/>
<organism evidence="2">
    <name type="scientific">Arthrobacter sp. K5</name>
    <dbReference type="NCBI Taxonomy" id="2839623"/>
    <lineage>
        <taxon>Bacteria</taxon>
        <taxon>Bacillati</taxon>
        <taxon>Actinomycetota</taxon>
        <taxon>Actinomycetes</taxon>
        <taxon>Micrococcales</taxon>
        <taxon>Micrococcaceae</taxon>
        <taxon>Arthrobacter</taxon>
    </lineage>
</organism>
<dbReference type="SUPFAM" id="SSF46955">
    <property type="entry name" value="Putative DNA-binding domain"/>
    <property type="match status" value="1"/>
</dbReference>
<dbReference type="InterPro" id="IPR041657">
    <property type="entry name" value="HTH_17"/>
</dbReference>
<protein>
    <submittedName>
        <fullName evidence="2">Helix-turn-helix domain-containing protein</fullName>
    </submittedName>
</protein>
<sequence>MSITNLPTAYLTIAEVAAALRLSKMTVYRMVRAGTLAADRFGKSYRVPESAVEEYIRASGSPVTENQQGARG</sequence>
<dbReference type="GO" id="GO:0003677">
    <property type="term" value="F:DNA binding"/>
    <property type="evidence" value="ECO:0007669"/>
    <property type="project" value="InterPro"/>
</dbReference>
<dbReference type="RefSeq" id="WP_003799178.1">
    <property type="nucleotide sequence ID" value="NZ_CP159279.1"/>
</dbReference>
<accession>A0AAU8ELU2</accession>
<evidence type="ECO:0000313" key="2">
    <source>
        <dbReference type="EMBL" id="XCH10520.1"/>
    </source>
</evidence>